<dbReference type="EMBL" id="JACYFG010000035">
    <property type="protein sequence ID" value="MBD5780200.1"/>
    <property type="molecule type" value="Genomic_DNA"/>
</dbReference>
<dbReference type="RefSeq" id="WP_191617312.1">
    <property type="nucleotide sequence ID" value="NZ_JACYFG010000035.1"/>
</dbReference>
<dbReference type="AlphaFoldDB" id="A0A927FAL1"/>
<accession>A0A927FAL1</accession>
<dbReference type="InterPro" id="IPR024747">
    <property type="entry name" value="Pyridox_Oxase-rel"/>
</dbReference>
<feature type="region of interest" description="Disordered" evidence="1">
    <location>
        <begin position="1"/>
        <end position="20"/>
    </location>
</feature>
<dbReference type="SUPFAM" id="SSF50475">
    <property type="entry name" value="FMN-binding split barrel"/>
    <property type="match status" value="1"/>
</dbReference>
<name>A0A927FAL1_9BACT</name>
<protein>
    <submittedName>
        <fullName evidence="2">Pyridoxamine 5'-phosphate oxidase family protein</fullName>
    </submittedName>
</protein>
<evidence type="ECO:0000313" key="2">
    <source>
        <dbReference type="EMBL" id="MBD5780200.1"/>
    </source>
</evidence>
<organism evidence="2 3">
    <name type="scientific">Pelagicoccus enzymogenes</name>
    <dbReference type="NCBI Taxonomy" id="2773457"/>
    <lineage>
        <taxon>Bacteria</taxon>
        <taxon>Pseudomonadati</taxon>
        <taxon>Verrucomicrobiota</taxon>
        <taxon>Opitutia</taxon>
        <taxon>Puniceicoccales</taxon>
        <taxon>Pelagicoccaceae</taxon>
        <taxon>Pelagicoccus</taxon>
    </lineage>
</organism>
<keyword evidence="3" id="KW-1185">Reference proteome</keyword>
<evidence type="ECO:0000313" key="3">
    <source>
        <dbReference type="Proteomes" id="UP000622317"/>
    </source>
</evidence>
<proteinExistence type="predicted"/>
<comment type="caution">
    <text evidence="2">The sequence shown here is derived from an EMBL/GenBank/DDBJ whole genome shotgun (WGS) entry which is preliminary data.</text>
</comment>
<gene>
    <name evidence="2" type="ORF">IEN85_11920</name>
</gene>
<dbReference type="PANTHER" id="PTHR34071:SF2">
    <property type="entry name" value="FLAVIN-NUCLEOTIDE-BINDING PROTEIN"/>
    <property type="match status" value="1"/>
</dbReference>
<sequence length="214" mass="23457">MSCPFAKTQRSAPQRTPKRVSFERPPVYAVIDEAPICHVGFTTPNGQPFVIPTIHARKEDTLYFHGSTQSRLLQAIASGDPICCTFTFLDGIVAARSAMHHSMNYRSVVAFGSGYLLTDQALRQEAFRLTVEKLIPGRWENCRQPNDAESKATAIAALKIEEATLKVRTGPPNDIASDLEGPYWAGVIPTLTHYGPPEPAVSQELPAHISELVS</sequence>
<dbReference type="Proteomes" id="UP000622317">
    <property type="component" value="Unassembled WGS sequence"/>
</dbReference>
<dbReference type="PANTHER" id="PTHR34071">
    <property type="entry name" value="5-NITROIMIDAZOLE ANTIBIOTICS RESISTANCE PROTEIN, NIMA-FAMILY-RELATED PROTEIN-RELATED"/>
    <property type="match status" value="1"/>
</dbReference>
<dbReference type="Pfam" id="PF12900">
    <property type="entry name" value="Pyridox_ox_2"/>
    <property type="match status" value="1"/>
</dbReference>
<dbReference type="InterPro" id="IPR012349">
    <property type="entry name" value="Split_barrel_FMN-bd"/>
</dbReference>
<dbReference type="Gene3D" id="2.30.110.10">
    <property type="entry name" value="Electron Transport, Fmn-binding Protein, Chain A"/>
    <property type="match status" value="1"/>
</dbReference>
<evidence type="ECO:0000256" key="1">
    <source>
        <dbReference type="SAM" id="MobiDB-lite"/>
    </source>
</evidence>
<reference evidence="2" key="1">
    <citation type="submission" date="2020-09" db="EMBL/GenBank/DDBJ databases">
        <title>Pelagicoccus enzymogenes sp. nov. with an EPS production, isolated from marine sediment.</title>
        <authorList>
            <person name="Feng X."/>
        </authorList>
    </citation>
    <scope>NUCLEOTIDE SEQUENCE</scope>
    <source>
        <strain evidence="2">NFK12</strain>
    </source>
</reference>